<dbReference type="Pfam" id="PF01535">
    <property type="entry name" value="PPR"/>
    <property type="match status" value="1"/>
</dbReference>
<feature type="transmembrane region" description="Helical" evidence="4">
    <location>
        <begin position="533"/>
        <end position="554"/>
    </location>
</feature>
<feature type="repeat" description="PPR" evidence="2">
    <location>
        <begin position="278"/>
        <end position="312"/>
    </location>
</feature>
<keyword evidence="6" id="KW-1185">Reference proteome</keyword>
<dbReference type="InterPro" id="IPR011990">
    <property type="entry name" value="TPR-like_helical_dom_sf"/>
</dbReference>
<proteinExistence type="predicted"/>
<evidence type="ECO:0000313" key="6">
    <source>
        <dbReference type="Proteomes" id="UP001642464"/>
    </source>
</evidence>
<dbReference type="Pfam" id="PF13812">
    <property type="entry name" value="PPR_3"/>
    <property type="match status" value="1"/>
</dbReference>
<feature type="compositionally biased region" description="Basic and acidic residues" evidence="3">
    <location>
        <begin position="166"/>
        <end position="182"/>
    </location>
</feature>
<feature type="transmembrane region" description="Helical" evidence="4">
    <location>
        <begin position="504"/>
        <end position="527"/>
    </location>
</feature>
<feature type="region of interest" description="Disordered" evidence="3">
    <location>
        <begin position="166"/>
        <end position="185"/>
    </location>
</feature>
<dbReference type="EMBL" id="CAXAMM010000780">
    <property type="protein sequence ID" value="CAK8988869.1"/>
    <property type="molecule type" value="Genomic_DNA"/>
</dbReference>
<gene>
    <name evidence="5" type="ORF">SCF082_LOCUS1558</name>
</gene>
<keyword evidence="4" id="KW-0472">Membrane</keyword>
<name>A0ABP0HHP5_9DINO</name>
<evidence type="ECO:0000256" key="3">
    <source>
        <dbReference type="SAM" id="MobiDB-lite"/>
    </source>
</evidence>
<dbReference type="InterPro" id="IPR002885">
    <property type="entry name" value="PPR_rpt"/>
</dbReference>
<evidence type="ECO:0000256" key="4">
    <source>
        <dbReference type="SAM" id="Phobius"/>
    </source>
</evidence>
<organism evidence="5 6">
    <name type="scientific">Durusdinium trenchii</name>
    <dbReference type="NCBI Taxonomy" id="1381693"/>
    <lineage>
        <taxon>Eukaryota</taxon>
        <taxon>Sar</taxon>
        <taxon>Alveolata</taxon>
        <taxon>Dinophyceae</taxon>
        <taxon>Suessiales</taxon>
        <taxon>Symbiodiniaceae</taxon>
        <taxon>Durusdinium</taxon>
    </lineage>
</organism>
<feature type="transmembrane region" description="Helical" evidence="4">
    <location>
        <begin position="383"/>
        <end position="404"/>
    </location>
</feature>
<dbReference type="PROSITE" id="PS51375">
    <property type="entry name" value="PPR"/>
    <property type="match status" value="1"/>
</dbReference>
<evidence type="ECO:0000256" key="2">
    <source>
        <dbReference type="PROSITE-ProRule" id="PRU00708"/>
    </source>
</evidence>
<feature type="transmembrane region" description="Helical" evidence="4">
    <location>
        <begin position="561"/>
        <end position="578"/>
    </location>
</feature>
<sequence>MQPAQAIWESRYLNSTEAYAVVLRSLGRQSWWRRAVEMFLEMPEKQLAVDLRALNGVLSACEEGGAWPWAIQLMADAVPELLPDVPCLRKALSSCRKGCAWRWALVLLDDFEGFGFLVDATTLRQAIAACEGAGREARDAKVALERRRKRQEVAHDARWPIQKKPVKTEVSERRTMKQEAMKKLSMGTTSGPEAMGYISLLRANFKLSCKEYTMLISFLSTRTLWKSALTLFSEMPEREAIPDQTAYTTAIAACRLAKRWTHALELYAKMCDELMPPTISTLNALISVCGQSERWREALLVFEEIAGFSLRPDGVTLKATLEAATEGRQWPLALRLLRATPQPEAYHFNQALRACERSSCWRESLQLLKDIRDSNLAPSLQQYHFGISAVSAASYWSLALALLAEAEQSGQRARPESVEAVLNACLVARQSAFAWQLLPKGLERGSIVSATEMVASLYQTPWQETLEQLAACPSSWLAGTFRPALRASRAPGASTLAKKLDDPWLPLVLTFISWLTFSLTMLLFAFGEEIGHTIWAVWLSALLLAIFVLSMAWARRMPGQMLLGYFLLAALLLAVPFGESVAESFMDEFFRLRGGAAYRLKASTAGASVLDATVLHFEKGDFVNASKSIGFKKAGHLYCVAPLLSRRNQENVSFWLSGMDCCDHRGGFYCHSAQEPNARSGIVLADRDGTFVKAARMAQSVHQLPVLKKYEILVLGWVPQPELYLQHLWASAVTYISIASGSWLLLSCCLAPCASRSRRYGRPF</sequence>
<keyword evidence="1" id="KW-0677">Repeat</keyword>
<reference evidence="5 6" key="1">
    <citation type="submission" date="2024-02" db="EMBL/GenBank/DDBJ databases">
        <authorList>
            <person name="Chen Y."/>
            <person name="Shah S."/>
            <person name="Dougan E. K."/>
            <person name="Thang M."/>
            <person name="Chan C."/>
        </authorList>
    </citation>
    <scope>NUCLEOTIDE SEQUENCE [LARGE SCALE GENOMIC DNA]</scope>
</reference>
<dbReference type="PANTHER" id="PTHR47447">
    <property type="entry name" value="OS03G0856100 PROTEIN"/>
    <property type="match status" value="1"/>
</dbReference>
<dbReference type="Proteomes" id="UP001642464">
    <property type="component" value="Unassembled WGS sequence"/>
</dbReference>
<comment type="caution">
    <text evidence="5">The sequence shown here is derived from an EMBL/GenBank/DDBJ whole genome shotgun (WGS) entry which is preliminary data.</text>
</comment>
<dbReference type="Gene3D" id="1.25.40.10">
    <property type="entry name" value="Tetratricopeptide repeat domain"/>
    <property type="match status" value="3"/>
</dbReference>
<accession>A0ABP0HHP5</accession>
<keyword evidence="4" id="KW-0812">Transmembrane</keyword>
<dbReference type="NCBIfam" id="TIGR00756">
    <property type="entry name" value="PPR"/>
    <property type="match status" value="1"/>
</dbReference>
<evidence type="ECO:0000256" key="1">
    <source>
        <dbReference type="ARBA" id="ARBA00022737"/>
    </source>
</evidence>
<keyword evidence="4" id="KW-1133">Transmembrane helix</keyword>
<dbReference type="PANTHER" id="PTHR47447:SF17">
    <property type="entry name" value="OS12G0638900 PROTEIN"/>
    <property type="match status" value="1"/>
</dbReference>
<evidence type="ECO:0000313" key="5">
    <source>
        <dbReference type="EMBL" id="CAK8988869.1"/>
    </source>
</evidence>
<protein>
    <submittedName>
        <fullName evidence="5">Pentatricopeptide repeat-containing protein At5g02860</fullName>
    </submittedName>
</protein>